<accession>A0AAV7ICV2</accession>
<name>A0AAV7ICV2_COTGL</name>
<evidence type="ECO:0000256" key="2">
    <source>
        <dbReference type="ARBA" id="ARBA00022723"/>
    </source>
</evidence>
<dbReference type="GO" id="GO:0003676">
    <property type="term" value="F:nucleic acid binding"/>
    <property type="evidence" value="ECO:0007669"/>
    <property type="project" value="InterPro"/>
</dbReference>
<dbReference type="AlphaFoldDB" id="A0AAV7ICV2"/>
<dbReference type="InterPro" id="IPR036875">
    <property type="entry name" value="Znf_CCHC_sf"/>
</dbReference>
<keyword evidence="3" id="KW-0863">Zinc-finger</keyword>
<dbReference type="InterPro" id="IPR033489">
    <property type="entry name" value="RBBP6"/>
</dbReference>
<dbReference type="GO" id="GO:0061630">
    <property type="term" value="F:ubiquitin protein ligase activity"/>
    <property type="evidence" value="ECO:0007669"/>
    <property type="project" value="InterPro"/>
</dbReference>
<dbReference type="GO" id="GO:0008270">
    <property type="term" value="F:zinc ion binding"/>
    <property type="evidence" value="ECO:0007669"/>
    <property type="project" value="UniProtKB-KW"/>
</dbReference>
<dbReference type="InterPro" id="IPR014891">
    <property type="entry name" value="DWNN_domain"/>
</dbReference>
<dbReference type="PANTHER" id="PTHR15439:SF0">
    <property type="entry name" value="CELL DIVISION CYCLE AND APOPTOSIS REGULATOR PROTEIN 1-RELATED"/>
    <property type="match status" value="1"/>
</dbReference>
<evidence type="ECO:0000256" key="4">
    <source>
        <dbReference type="ARBA" id="ARBA00022833"/>
    </source>
</evidence>
<evidence type="ECO:0000256" key="6">
    <source>
        <dbReference type="SAM" id="Coils"/>
    </source>
</evidence>
<evidence type="ECO:0000313" key="9">
    <source>
        <dbReference type="EMBL" id="KAH0549092.1"/>
    </source>
</evidence>
<dbReference type="Proteomes" id="UP000826195">
    <property type="component" value="Unassembled WGS sequence"/>
</dbReference>
<evidence type="ECO:0000313" key="10">
    <source>
        <dbReference type="Proteomes" id="UP000826195"/>
    </source>
</evidence>
<dbReference type="Pfam" id="PF08783">
    <property type="entry name" value="DWNN"/>
    <property type="match status" value="1"/>
</dbReference>
<feature type="coiled-coil region" evidence="6">
    <location>
        <begin position="78"/>
        <end position="107"/>
    </location>
</feature>
<dbReference type="PANTHER" id="PTHR15439">
    <property type="entry name" value="RETINOBLASTOMA-BINDING PROTEIN 6"/>
    <property type="match status" value="1"/>
</dbReference>
<dbReference type="Gene3D" id="3.10.20.90">
    <property type="entry name" value="Phosphatidylinositol 3-kinase Catalytic Subunit, Chain A, domain 1"/>
    <property type="match status" value="1"/>
</dbReference>
<keyword evidence="6" id="KW-0175">Coiled coil</keyword>
<gene>
    <name evidence="9" type="ORF">KQX54_006047</name>
</gene>
<evidence type="ECO:0000259" key="8">
    <source>
        <dbReference type="Pfam" id="PF08783"/>
    </source>
</evidence>
<feature type="domain" description="DWNN" evidence="8">
    <location>
        <begin position="14"/>
        <end position="73"/>
    </location>
</feature>
<evidence type="ECO:0000256" key="3">
    <source>
        <dbReference type="ARBA" id="ARBA00022771"/>
    </source>
</evidence>
<dbReference type="GO" id="GO:0006397">
    <property type="term" value="P:mRNA processing"/>
    <property type="evidence" value="ECO:0007669"/>
    <property type="project" value="InterPro"/>
</dbReference>
<evidence type="ECO:0000256" key="5">
    <source>
        <dbReference type="ARBA" id="ARBA00023242"/>
    </source>
</evidence>
<reference evidence="9 10" key="1">
    <citation type="journal article" date="2021" name="J. Hered.">
        <title>A chromosome-level genome assembly of the parasitoid wasp, Cotesia glomerata (Hymenoptera: Braconidae).</title>
        <authorList>
            <person name="Pinto B.J."/>
            <person name="Weis J.J."/>
            <person name="Gamble T."/>
            <person name="Ode P.J."/>
            <person name="Paul R."/>
            <person name="Zaspel J.M."/>
        </authorList>
    </citation>
    <scope>NUCLEOTIDE SEQUENCE [LARGE SCALE GENOMIC DNA]</scope>
    <source>
        <strain evidence="9">CgM1</strain>
    </source>
</reference>
<comment type="caution">
    <text evidence="9">The sequence shown here is derived from an EMBL/GenBank/DDBJ whole genome shotgun (WGS) entry which is preliminary data.</text>
</comment>
<dbReference type="GO" id="GO:0006511">
    <property type="term" value="P:ubiquitin-dependent protein catabolic process"/>
    <property type="evidence" value="ECO:0007669"/>
    <property type="project" value="TreeGrafter"/>
</dbReference>
<dbReference type="Gene3D" id="4.10.60.10">
    <property type="entry name" value="Zinc finger, CCHC-type"/>
    <property type="match status" value="1"/>
</dbReference>
<proteinExistence type="predicted"/>
<comment type="subcellular location">
    <subcellularLocation>
        <location evidence="1">Nucleus</location>
    </subcellularLocation>
</comment>
<evidence type="ECO:0000256" key="1">
    <source>
        <dbReference type="ARBA" id="ARBA00004123"/>
    </source>
</evidence>
<dbReference type="EMBL" id="JAHXZJ010001864">
    <property type="protein sequence ID" value="KAH0549092.1"/>
    <property type="molecule type" value="Genomic_DNA"/>
</dbReference>
<evidence type="ECO:0000256" key="7">
    <source>
        <dbReference type="SAM" id="MobiDB-lite"/>
    </source>
</evidence>
<organism evidence="9 10">
    <name type="scientific">Cotesia glomerata</name>
    <name type="common">Lepidopteran parasitic wasp</name>
    <name type="synonym">Apanteles glomeratus</name>
    <dbReference type="NCBI Taxonomy" id="32391"/>
    <lineage>
        <taxon>Eukaryota</taxon>
        <taxon>Metazoa</taxon>
        <taxon>Ecdysozoa</taxon>
        <taxon>Arthropoda</taxon>
        <taxon>Hexapoda</taxon>
        <taxon>Insecta</taxon>
        <taxon>Pterygota</taxon>
        <taxon>Neoptera</taxon>
        <taxon>Endopterygota</taxon>
        <taxon>Hymenoptera</taxon>
        <taxon>Apocrita</taxon>
        <taxon>Ichneumonoidea</taxon>
        <taxon>Braconidae</taxon>
        <taxon>Microgastrinae</taxon>
        <taxon>Cotesia</taxon>
    </lineage>
</organism>
<dbReference type="SUPFAM" id="SSF57756">
    <property type="entry name" value="Retrovirus zinc finger-like domains"/>
    <property type="match status" value="1"/>
</dbReference>
<protein>
    <recommendedName>
        <fullName evidence="8">DWNN domain-containing protein</fullName>
    </recommendedName>
</protein>
<dbReference type="GO" id="GO:0016567">
    <property type="term" value="P:protein ubiquitination"/>
    <property type="evidence" value="ECO:0007669"/>
    <property type="project" value="InterPro"/>
</dbReference>
<sequence length="327" mass="38552">MSVMCQLKNFEKLYHVYFDEVSISIKDIKIEVIRQMRVSEDREWEIIAMDLKTKKEYKDEDTVRRDTTILLQRRIIPESQLQERKRKLEWKRRETELQKQLQELKSAALDRKQIDLTKMEGTEEEKIKKMMEMSTVDYAPSKWLKVPFKKTGPVPTSYVCRRCHKPGHWVYQCTFTVNGKPASIKKARGIPKTMMAEVEGPEVPGAMLAATGNYTPNTSDNAWYCSSSDYQGSGYQNSYYGYPVYQPYLGGEPSYQEVDGYPGYNSYNDYSYQQQTQVIDDPLDEFERYLQKKDAEKRNQRHRTKSSRSFEGRRKSPSPSRKRRKYC</sequence>
<dbReference type="GO" id="GO:0005634">
    <property type="term" value="C:nucleus"/>
    <property type="evidence" value="ECO:0007669"/>
    <property type="project" value="UniProtKB-SubCell"/>
</dbReference>
<keyword evidence="5" id="KW-0539">Nucleus</keyword>
<keyword evidence="4" id="KW-0862">Zinc</keyword>
<keyword evidence="10" id="KW-1185">Reference proteome</keyword>
<feature type="region of interest" description="Disordered" evidence="7">
    <location>
        <begin position="290"/>
        <end position="327"/>
    </location>
</feature>
<keyword evidence="2" id="KW-0479">Metal-binding</keyword>